<sequence>MVEIERKFLVNSEDFKKAAYSKSRIQQGFLNTNPERTVRIRIRDEEAYITVKGKNNEAGLTRFEWEKQIDKNEAEELLKLCEPGMIDKTRFLVKCEAHTFEVDEFYGENEGLTVAEVELSSEAETFEKPNWLGNEVTGDARYYNSQLTKNPYKNW</sequence>
<dbReference type="EMBL" id="JBHSAS010000006">
    <property type="protein sequence ID" value="MFC4026442.1"/>
    <property type="molecule type" value="Genomic_DNA"/>
</dbReference>
<dbReference type="Gene3D" id="2.40.320.10">
    <property type="entry name" value="Hypothetical Protein Pfu-838710-001"/>
    <property type="match status" value="1"/>
</dbReference>
<evidence type="ECO:0000313" key="3">
    <source>
        <dbReference type="Proteomes" id="UP001595793"/>
    </source>
</evidence>
<feature type="domain" description="CYTH" evidence="1">
    <location>
        <begin position="1"/>
        <end position="149"/>
    </location>
</feature>
<dbReference type="Pfam" id="PF01928">
    <property type="entry name" value="CYTH"/>
    <property type="match status" value="1"/>
</dbReference>
<reference evidence="3" key="1">
    <citation type="journal article" date="2019" name="Int. J. Syst. Evol. Microbiol.">
        <title>The Global Catalogue of Microorganisms (GCM) 10K type strain sequencing project: providing services to taxonomists for standard genome sequencing and annotation.</title>
        <authorList>
            <consortium name="The Broad Institute Genomics Platform"/>
            <consortium name="The Broad Institute Genome Sequencing Center for Infectious Disease"/>
            <person name="Wu L."/>
            <person name="Ma J."/>
        </authorList>
    </citation>
    <scope>NUCLEOTIDE SEQUENCE [LARGE SCALE GENOMIC DNA]</scope>
    <source>
        <strain evidence="3">CECT 9128</strain>
    </source>
</reference>
<dbReference type="InterPro" id="IPR012042">
    <property type="entry name" value="NeuTTM/CthTTM-like"/>
</dbReference>
<dbReference type="CDD" id="cd07891">
    <property type="entry name" value="CYTH-like_CthTTM-like_1"/>
    <property type="match status" value="1"/>
</dbReference>
<dbReference type="PIRSF" id="PIRSF016487">
    <property type="entry name" value="CYTH_UCP016487"/>
    <property type="match status" value="1"/>
</dbReference>
<keyword evidence="3" id="KW-1185">Reference proteome</keyword>
<organism evidence="2 3">
    <name type="scientific">Zunongwangia endophytica</name>
    <dbReference type="NCBI Taxonomy" id="1808945"/>
    <lineage>
        <taxon>Bacteria</taxon>
        <taxon>Pseudomonadati</taxon>
        <taxon>Bacteroidota</taxon>
        <taxon>Flavobacteriia</taxon>
        <taxon>Flavobacteriales</taxon>
        <taxon>Flavobacteriaceae</taxon>
        <taxon>Zunongwangia</taxon>
    </lineage>
</organism>
<dbReference type="SMART" id="SM01118">
    <property type="entry name" value="CYTH"/>
    <property type="match status" value="1"/>
</dbReference>
<accession>A0ABV8H6E4</accession>
<dbReference type="PANTHER" id="PTHR40114">
    <property type="entry name" value="SLR0698 PROTEIN"/>
    <property type="match status" value="1"/>
</dbReference>
<dbReference type="RefSeq" id="WP_290236200.1">
    <property type="nucleotide sequence ID" value="NZ_JAUFPZ010000002.1"/>
</dbReference>
<evidence type="ECO:0000313" key="2">
    <source>
        <dbReference type="EMBL" id="MFC4026442.1"/>
    </source>
</evidence>
<dbReference type="InterPro" id="IPR023577">
    <property type="entry name" value="CYTH_domain"/>
</dbReference>
<dbReference type="InterPro" id="IPR033469">
    <property type="entry name" value="CYTH-like_dom_sf"/>
</dbReference>
<evidence type="ECO:0000259" key="1">
    <source>
        <dbReference type="PROSITE" id="PS51707"/>
    </source>
</evidence>
<comment type="caution">
    <text evidence="2">The sequence shown here is derived from an EMBL/GenBank/DDBJ whole genome shotgun (WGS) entry which is preliminary data.</text>
</comment>
<gene>
    <name evidence="2" type="ORF">ACFOS1_03430</name>
</gene>
<name>A0ABV8H6E4_9FLAO</name>
<dbReference type="PANTHER" id="PTHR40114:SF1">
    <property type="entry name" value="SLR0698 PROTEIN"/>
    <property type="match status" value="1"/>
</dbReference>
<protein>
    <submittedName>
        <fullName evidence="2">CYTH domain-containing protein</fullName>
    </submittedName>
</protein>
<proteinExistence type="predicted"/>
<dbReference type="SUPFAM" id="SSF55154">
    <property type="entry name" value="CYTH-like phosphatases"/>
    <property type="match status" value="1"/>
</dbReference>
<dbReference type="Proteomes" id="UP001595793">
    <property type="component" value="Unassembled WGS sequence"/>
</dbReference>
<dbReference type="PROSITE" id="PS51707">
    <property type="entry name" value="CYTH"/>
    <property type="match status" value="1"/>
</dbReference>